<gene>
    <name evidence="1" type="ORF">M8818_004602</name>
</gene>
<evidence type="ECO:0000313" key="1">
    <source>
        <dbReference type="EMBL" id="KAK8206768.1"/>
    </source>
</evidence>
<comment type="caution">
    <text evidence="1">The sequence shown here is derived from an EMBL/GenBank/DDBJ whole genome shotgun (WGS) entry which is preliminary data.</text>
</comment>
<dbReference type="Proteomes" id="UP001320706">
    <property type="component" value="Unassembled WGS sequence"/>
</dbReference>
<dbReference type="EMBL" id="JAMKPW020000022">
    <property type="protein sequence ID" value="KAK8206768.1"/>
    <property type="molecule type" value="Genomic_DNA"/>
</dbReference>
<accession>A0ACC3SC12</accession>
<keyword evidence="2" id="KW-1185">Reference proteome</keyword>
<sequence length="1270" mass="137359">MPQSNTTLPTASPGHPSTLSKHRRSNSLSTSSVVTVKRTSSFSSSQGGGSRSTSSYARSQSPGENTLLSGRAPKDYVTQYTNRRASVAHERSESESSGVRDGVGNLNRWSQSTTSSVSSTGNVRRNRASSGAALAQDQVATASPARAYTRLNETHAGSPQRRESPRASPQRQRPSESKSPERQRRRQPSQDPISPANGLSALRLPSLTHIATVDTVSPSTLQSTTPSTAGLLTPASYYSHASSDYFGSVSPSDGTEKSGEQVIDRALPGQSPAGRSRYSKQVQPDQYGGATVNDTPERNGDDPESSRAGHKRSRTRERKERDKKTMLSKALEKANTAVLLDNALNYEGALDAYWDACNLLQAVMERTSGVEDKRKLDAIRDTYTSRIEELYQLQAAQAVPPAEDGKELPPRPMSDGSDELSPPLPSSDWGGNDAASIQTATMTRVRDLPSISSKTRNSFLTTAIKEVEGRSSGSFLGPLWERSKSPFEGSYVSDRTARAGDDMDSAYMPPPLTPIRGTTPVGQHSEATQDVEEGTAQTTSSDQQNENETSDPVSWLDTIDESESSCDSSSMHSVSADRGMYRKDLRAVSREAHPDFDAAFDAAVEAAYEDGFEPDEEYMQQMDGSTNYRTSDQTQQSRLDMGVTPTPDQIIGDIDTDAEEEQLLDDLTKDYIGHGFNFDLQSKSALPRTSDSSGYSRSTWQSSFDSSHRTTAGTSLTTVAEDSLANQLSSRVQSKRQSSFGFNGLEMATAPGPPPANPLPRPPNVLADQNLDNRRRSGPNFKGLKIETSGKPLEHSKRVSSLQHAMTPTEAVSPSTHLAPSSTESPTAPDKRISEVPSLRKITPNINYPYTLHSASSDSSTLPTSLDSAYPPDSAYSRTSPRPGLWKRNKSSLSLRDASGSMISSPDTHDGPLATPLSSTFMLGPRASDAPRTAYRVASAGTGLVFEGGQQGQGGSYLFDTSLHVSAPTSPTSPGFYQGPESPPAPLEPCPESVLLRPFWLLRCVGNTLTHPRGGFLTQRLFVPREAWMVRGVKLKNVEDKVANLDLLTAALGRLQKVDTFDADAVLEELQGFEEVMERVQQGLQKRLGSEVGVQGIGNLFQHANATEGGVGGDKGDGGAQKSGSKSGWSSWRKLRSKNSNIGLVNHAGARRDADKDAPTMTSVPMTSFLSVSSRHHGRRDVRDVSFEGPQREYMASLARLCEGIVALDQIARQVEDPGLKHSSPTHVGLELSVRHASEFFGFYVCRFVLADVGTLVDKYVKRGTEWVLS</sequence>
<proteinExistence type="predicted"/>
<name>A0ACC3SC12_9PEZI</name>
<reference evidence="1" key="1">
    <citation type="submission" date="2024-02" db="EMBL/GenBank/DDBJ databases">
        <title>Metagenome Assembled Genome of Zalaria obscura JY119.</title>
        <authorList>
            <person name="Vighnesh L."/>
            <person name="Jagadeeshwari U."/>
            <person name="Venkata Ramana C."/>
            <person name="Sasikala C."/>
        </authorList>
    </citation>
    <scope>NUCLEOTIDE SEQUENCE</scope>
    <source>
        <strain evidence="1">JY119</strain>
    </source>
</reference>
<evidence type="ECO:0000313" key="2">
    <source>
        <dbReference type="Proteomes" id="UP001320706"/>
    </source>
</evidence>
<organism evidence="1 2">
    <name type="scientific">Zalaria obscura</name>
    <dbReference type="NCBI Taxonomy" id="2024903"/>
    <lineage>
        <taxon>Eukaryota</taxon>
        <taxon>Fungi</taxon>
        <taxon>Dikarya</taxon>
        <taxon>Ascomycota</taxon>
        <taxon>Pezizomycotina</taxon>
        <taxon>Dothideomycetes</taxon>
        <taxon>Dothideomycetidae</taxon>
        <taxon>Dothideales</taxon>
        <taxon>Zalariaceae</taxon>
        <taxon>Zalaria</taxon>
    </lineage>
</organism>
<protein>
    <submittedName>
        <fullName evidence="1">Uncharacterized protein</fullName>
    </submittedName>
</protein>